<dbReference type="InterPro" id="IPR024752">
    <property type="entry name" value="Myb/SANT-like_dom"/>
</dbReference>
<dbReference type="Proteomes" id="UP000836841">
    <property type="component" value="Chromosome 4"/>
</dbReference>
<organism evidence="3 4">
    <name type="scientific">Thlaspi arvense</name>
    <name type="common">Field penny-cress</name>
    <dbReference type="NCBI Taxonomy" id="13288"/>
    <lineage>
        <taxon>Eukaryota</taxon>
        <taxon>Viridiplantae</taxon>
        <taxon>Streptophyta</taxon>
        <taxon>Embryophyta</taxon>
        <taxon>Tracheophyta</taxon>
        <taxon>Spermatophyta</taxon>
        <taxon>Magnoliopsida</taxon>
        <taxon>eudicotyledons</taxon>
        <taxon>Gunneridae</taxon>
        <taxon>Pentapetalae</taxon>
        <taxon>rosids</taxon>
        <taxon>malvids</taxon>
        <taxon>Brassicales</taxon>
        <taxon>Brassicaceae</taxon>
        <taxon>Thlaspideae</taxon>
        <taxon>Thlaspi</taxon>
    </lineage>
</organism>
<dbReference type="AlphaFoldDB" id="A0AAU9SFM0"/>
<evidence type="ECO:0000313" key="4">
    <source>
        <dbReference type="Proteomes" id="UP000836841"/>
    </source>
</evidence>
<feature type="non-terminal residue" evidence="3">
    <location>
        <position position="163"/>
    </location>
</feature>
<proteinExistence type="predicted"/>
<reference evidence="3 4" key="1">
    <citation type="submission" date="2022-03" db="EMBL/GenBank/DDBJ databases">
        <authorList>
            <person name="Nunn A."/>
            <person name="Chopra R."/>
            <person name="Nunn A."/>
            <person name="Contreras Garrido A."/>
        </authorList>
    </citation>
    <scope>NUCLEOTIDE SEQUENCE [LARGE SCALE GENOMIC DNA]</scope>
</reference>
<sequence length="163" mass="18950">FIFTMEDGHESKKGQYSHWSEPEHNMLLRLLVDAIKRGWRDANGSFNKLTIEKKILSVLNQKIGSEKNYSHYKNRMKILKTRYQRHSNQSHLRDNSFKDYEDLNLIFGSNTATGKNDIGLSDSSAQPSETHDMNPLEEDQGATYHHQVHEDVTHTLEKLPQKL</sequence>
<dbReference type="PANTHER" id="PTHR47864:SF8">
    <property type="entry name" value="MYB_SANT-LIKE DOMAIN-CONTAINING PROTEIN"/>
    <property type="match status" value="1"/>
</dbReference>
<evidence type="ECO:0000259" key="2">
    <source>
        <dbReference type="Pfam" id="PF12776"/>
    </source>
</evidence>
<feature type="region of interest" description="Disordered" evidence="1">
    <location>
        <begin position="116"/>
        <end position="136"/>
    </location>
</feature>
<dbReference type="InterPro" id="IPR055314">
    <property type="entry name" value="At2g29880-like"/>
</dbReference>
<evidence type="ECO:0000313" key="3">
    <source>
        <dbReference type="EMBL" id="CAH2061425.1"/>
    </source>
</evidence>
<dbReference type="Pfam" id="PF12776">
    <property type="entry name" value="Myb_DNA-bind_3"/>
    <property type="match status" value="1"/>
</dbReference>
<keyword evidence="4" id="KW-1185">Reference proteome</keyword>
<protein>
    <recommendedName>
        <fullName evidence="2">Myb/SANT-like domain-containing protein</fullName>
    </recommendedName>
</protein>
<name>A0AAU9SFM0_THLAR</name>
<dbReference type="PANTHER" id="PTHR47864">
    <property type="entry name" value="TRANSMEMBRANE PROTEIN"/>
    <property type="match status" value="1"/>
</dbReference>
<gene>
    <name evidence="3" type="ORF">TAV2_LOCUS12927</name>
</gene>
<accession>A0AAU9SFM0</accession>
<evidence type="ECO:0000256" key="1">
    <source>
        <dbReference type="SAM" id="MobiDB-lite"/>
    </source>
</evidence>
<feature type="domain" description="Myb/SANT-like" evidence="2">
    <location>
        <begin position="18"/>
        <end position="88"/>
    </location>
</feature>
<dbReference type="EMBL" id="OU466860">
    <property type="protein sequence ID" value="CAH2061425.1"/>
    <property type="molecule type" value="Genomic_DNA"/>
</dbReference>